<feature type="transmembrane region" description="Helical" evidence="2">
    <location>
        <begin position="53"/>
        <end position="74"/>
    </location>
</feature>
<accession>A0ABU4Y5E8</accession>
<dbReference type="RefSeq" id="WP_320290270.1">
    <property type="nucleotide sequence ID" value="NZ_JAVIIW010000044.1"/>
</dbReference>
<gene>
    <name evidence="3" type="ORF">RFN28_27445</name>
</gene>
<dbReference type="Proteomes" id="UP001287059">
    <property type="component" value="Unassembled WGS sequence"/>
</dbReference>
<protein>
    <submittedName>
        <fullName evidence="3">Uncharacterized protein</fullName>
    </submittedName>
</protein>
<keyword evidence="2" id="KW-0812">Transmembrane</keyword>
<name>A0ABU4Y5E8_9HYPH</name>
<keyword evidence="2" id="KW-0472">Membrane</keyword>
<keyword evidence="2" id="KW-1133">Transmembrane helix</keyword>
<keyword evidence="4" id="KW-1185">Reference proteome</keyword>
<reference evidence="3 4" key="1">
    <citation type="submission" date="2023-08" db="EMBL/GenBank/DDBJ databases">
        <title>Implementing the SeqCode for naming new Mesorhizobium species isolated from Vachellia karroo root nodules.</title>
        <authorList>
            <person name="Van Lill M."/>
        </authorList>
    </citation>
    <scope>NUCLEOTIDE SEQUENCE [LARGE SCALE GENOMIC DNA]</scope>
    <source>
        <strain evidence="3 4">VK24D</strain>
    </source>
</reference>
<feature type="transmembrane region" description="Helical" evidence="2">
    <location>
        <begin position="115"/>
        <end position="134"/>
    </location>
</feature>
<feature type="transmembrane region" description="Helical" evidence="2">
    <location>
        <begin position="12"/>
        <end position="33"/>
    </location>
</feature>
<evidence type="ECO:0000313" key="4">
    <source>
        <dbReference type="Proteomes" id="UP001287059"/>
    </source>
</evidence>
<dbReference type="EMBL" id="JAVIIW010000044">
    <property type="protein sequence ID" value="MDX8482164.1"/>
    <property type="molecule type" value="Genomic_DNA"/>
</dbReference>
<evidence type="ECO:0000313" key="3">
    <source>
        <dbReference type="EMBL" id="MDX8482164.1"/>
    </source>
</evidence>
<feature type="transmembrane region" description="Helical" evidence="2">
    <location>
        <begin position="146"/>
        <end position="169"/>
    </location>
</feature>
<sequence length="213" mass="23137">MEITTRDLMTVLHGMGFGALFMLAFSGAIAGLYRMSAPGAPPMSRREQSLLNFWLVSMVVLSWLTVFSGAYSVYPWYRAVPPAGVTDLSNYPRSLLLSSPRTSEWHSLGMEWKEHVAWLAPIAMTMVAYVTMKYGRTIIQHRNMRISVLAFAVAAFFATGAAGALGAFLNKYAPVRGGQSIVLIQGEEPEGAQTPAQTPGVQPPAAQPEGEQP</sequence>
<evidence type="ECO:0000256" key="2">
    <source>
        <dbReference type="SAM" id="Phobius"/>
    </source>
</evidence>
<evidence type="ECO:0000256" key="1">
    <source>
        <dbReference type="SAM" id="MobiDB-lite"/>
    </source>
</evidence>
<proteinExistence type="predicted"/>
<organism evidence="3 4">
    <name type="scientific">Mesorhizobium album</name>
    <dbReference type="NCBI Taxonomy" id="3072314"/>
    <lineage>
        <taxon>Bacteria</taxon>
        <taxon>Pseudomonadati</taxon>
        <taxon>Pseudomonadota</taxon>
        <taxon>Alphaproteobacteria</taxon>
        <taxon>Hyphomicrobiales</taxon>
        <taxon>Phyllobacteriaceae</taxon>
        <taxon>Mesorhizobium</taxon>
    </lineage>
</organism>
<comment type="caution">
    <text evidence="3">The sequence shown here is derived from an EMBL/GenBank/DDBJ whole genome shotgun (WGS) entry which is preliminary data.</text>
</comment>
<feature type="region of interest" description="Disordered" evidence="1">
    <location>
        <begin position="186"/>
        <end position="213"/>
    </location>
</feature>